<dbReference type="Pfam" id="PF22936">
    <property type="entry name" value="Pol_BBD"/>
    <property type="match status" value="1"/>
</dbReference>
<name>A0AAN8VW85_9MAGN</name>
<organism evidence="2 3">
    <name type="scientific">Dillenia turbinata</name>
    <dbReference type="NCBI Taxonomy" id="194707"/>
    <lineage>
        <taxon>Eukaryota</taxon>
        <taxon>Viridiplantae</taxon>
        <taxon>Streptophyta</taxon>
        <taxon>Embryophyta</taxon>
        <taxon>Tracheophyta</taxon>
        <taxon>Spermatophyta</taxon>
        <taxon>Magnoliopsida</taxon>
        <taxon>eudicotyledons</taxon>
        <taxon>Gunneridae</taxon>
        <taxon>Pentapetalae</taxon>
        <taxon>Dilleniales</taxon>
        <taxon>Dilleniaceae</taxon>
        <taxon>Dillenia</taxon>
    </lineage>
</organism>
<comment type="caution">
    <text evidence="2">The sequence shown here is derived from an EMBL/GenBank/DDBJ whole genome shotgun (WGS) entry which is preliminary data.</text>
</comment>
<sequence>MSKSKEAVKCFYYKSSDERIESLVCTPNDCNHVGYPLSEWIVDTDVAYHYVSKRELFTTYKEGNFGIAKMGNNTMSQIIEIGDIVVGTSTGCSLTMRDVRHIPDMMMNLLSINVLNKEGYESQ</sequence>
<dbReference type="EMBL" id="JBAMMX010000008">
    <property type="protein sequence ID" value="KAK6934647.1"/>
    <property type="molecule type" value="Genomic_DNA"/>
</dbReference>
<protein>
    <recommendedName>
        <fullName evidence="1">Retrovirus-related Pol polyprotein from transposon TNT 1-94-like beta-barrel domain-containing protein</fullName>
    </recommendedName>
</protein>
<gene>
    <name evidence="2" type="ORF">RJ641_034802</name>
</gene>
<evidence type="ECO:0000313" key="2">
    <source>
        <dbReference type="EMBL" id="KAK6934647.1"/>
    </source>
</evidence>
<accession>A0AAN8VW85</accession>
<proteinExistence type="predicted"/>
<dbReference type="Proteomes" id="UP001370490">
    <property type="component" value="Unassembled WGS sequence"/>
</dbReference>
<evidence type="ECO:0000313" key="3">
    <source>
        <dbReference type="Proteomes" id="UP001370490"/>
    </source>
</evidence>
<dbReference type="InterPro" id="IPR054722">
    <property type="entry name" value="PolX-like_BBD"/>
</dbReference>
<evidence type="ECO:0000259" key="1">
    <source>
        <dbReference type="Pfam" id="PF22936"/>
    </source>
</evidence>
<feature type="domain" description="Retrovirus-related Pol polyprotein from transposon TNT 1-94-like beta-barrel" evidence="1">
    <location>
        <begin position="40"/>
        <end position="120"/>
    </location>
</feature>
<keyword evidence="3" id="KW-1185">Reference proteome</keyword>
<dbReference type="AlphaFoldDB" id="A0AAN8VW85"/>
<reference evidence="2 3" key="1">
    <citation type="submission" date="2023-12" db="EMBL/GenBank/DDBJ databases">
        <title>A high-quality genome assembly for Dillenia turbinata (Dilleniales).</title>
        <authorList>
            <person name="Chanderbali A."/>
        </authorList>
    </citation>
    <scope>NUCLEOTIDE SEQUENCE [LARGE SCALE GENOMIC DNA]</scope>
    <source>
        <strain evidence="2">LSX21</strain>
        <tissue evidence="2">Leaf</tissue>
    </source>
</reference>